<accession>A0AAV1SSE5</accession>
<dbReference type="AlphaFoldDB" id="A0AAV1SSE5"/>
<sequence length="64" mass="7089">MEREGLFNGNSSVDLDRVALYCMWQSVVAETALTALSSRLLLLFKISPMLDVNVLADLTATDNR</sequence>
<protein>
    <submittedName>
        <fullName evidence="1">Uncharacterized protein</fullName>
    </submittedName>
</protein>
<dbReference type="Proteomes" id="UP001314170">
    <property type="component" value="Unassembled WGS sequence"/>
</dbReference>
<proteinExistence type="predicted"/>
<gene>
    <name evidence="1" type="ORF">DCAF_LOCUS27245</name>
</gene>
<evidence type="ECO:0000313" key="1">
    <source>
        <dbReference type="EMBL" id="CAK7356962.1"/>
    </source>
</evidence>
<organism evidence="1 2">
    <name type="scientific">Dovyalis caffra</name>
    <dbReference type="NCBI Taxonomy" id="77055"/>
    <lineage>
        <taxon>Eukaryota</taxon>
        <taxon>Viridiplantae</taxon>
        <taxon>Streptophyta</taxon>
        <taxon>Embryophyta</taxon>
        <taxon>Tracheophyta</taxon>
        <taxon>Spermatophyta</taxon>
        <taxon>Magnoliopsida</taxon>
        <taxon>eudicotyledons</taxon>
        <taxon>Gunneridae</taxon>
        <taxon>Pentapetalae</taxon>
        <taxon>rosids</taxon>
        <taxon>fabids</taxon>
        <taxon>Malpighiales</taxon>
        <taxon>Salicaceae</taxon>
        <taxon>Flacourtieae</taxon>
        <taxon>Dovyalis</taxon>
    </lineage>
</organism>
<evidence type="ECO:0000313" key="2">
    <source>
        <dbReference type="Proteomes" id="UP001314170"/>
    </source>
</evidence>
<reference evidence="1 2" key="1">
    <citation type="submission" date="2024-01" db="EMBL/GenBank/DDBJ databases">
        <authorList>
            <person name="Waweru B."/>
        </authorList>
    </citation>
    <scope>NUCLEOTIDE SEQUENCE [LARGE SCALE GENOMIC DNA]</scope>
</reference>
<keyword evidence="2" id="KW-1185">Reference proteome</keyword>
<dbReference type="EMBL" id="CAWUPB010001197">
    <property type="protein sequence ID" value="CAK7356962.1"/>
    <property type="molecule type" value="Genomic_DNA"/>
</dbReference>
<name>A0AAV1SSE5_9ROSI</name>
<comment type="caution">
    <text evidence="1">The sequence shown here is derived from an EMBL/GenBank/DDBJ whole genome shotgun (WGS) entry which is preliminary data.</text>
</comment>